<feature type="coiled-coil region" evidence="3">
    <location>
        <begin position="177"/>
        <end position="212"/>
    </location>
</feature>
<dbReference type="InterPro" id="IPR007894">
    <property type="entry name" value="MASE2"/>
</dbReference>
<feature type="transmembrane region" description="Helical" evidence="4">
    <location>
        <begin position="120"/>
        <end position="138"/>
    </location>
</feature>
<feature type="transmembrane region" description="Helical" evidence="4">
    <location>
        <begin position="21"/>
        <end position="40"/>
    </location>
</feature>
<dbReference type="GO" id="GO:0043709">
    <property type="term" value="P:cell adhesion involved in single-species biofilm formation"/>
    <property type="evidence" value="ECO:0007669"/>
    <property type="project" value="TreeGrafter"/>
</dbReference>
<sequence length="380" mass="42716">MSFKHAPRHSQPHWVVTMNRRNRSLSFAAIFVTLASHIWLQQLSPWLLPILLVSFLVWPQLAYLRARESRDTMNAEFDNLIIDSVIFGLWISGLGFPLWIGFMLAISTSMNLMVFRGPRGLAQAFGGLTAGIVAGAAFTGMRFEPATHWLTTVMAVSSISMYLLLVGYVSYSRNLVLHEARERQRRIESQLKQQIEENRLLQERLHEQANRDPLTGLYNRRYLDDSLQREIDRCRRQQEPVGLLLIDIDHFKAINDEHGHASGDAVITQLATLLGSMSRASDIVCRFGGEEFLVVLPGTGREPAMERAEEYRQLFANTPVITEAGAITATLSVGVACWIEPMSPDELIREADKALYRAKNEGRNRVIFGTLDPAAAPEGA</sequence>
<keyword evidence="3" id="KW-0175">Coiled coil</keyword>
<dbReference type="InterPro" id="IPR050469">
    <property type="entry name" value="Diguanylate_Cyclase"/>
</dbReference>
<dbReference type="Pfam" id="PF00990">
    <property type="entry name" value="GGDEF"/>
    <property type="match status" value="1"/>
</dbReference>
<keyword evidence="4" id="KW-0472">Membrane</keyword>
<dbReference type="Gene3D" id="3.30.70.270">
    <property type="match status" value="1"/>
</dbReference>
<dbReference type="GO" id="GO:0052621">
    <property type="term" value="F:diguanylate cyclase activity"/>
    <property type="evidence" value="ECO:0007669"/>
    <property type="project" value="UniProtKB-EC"/>
</dbReference>
<dbReference type="InterPro" id="IPR000160">
    <property type="entry name" value="GGDEF_dom"/>
</dbReference>
<dbReference type="GO" id="GO:0005886">
    <property type="term" value="C:plasma membrane"/>
    <property type="evidence" value="ECO:0007669"/>
    <property type="project" value="TreeGrafter"/>
</dbReference>
<dbReference type="GO" id="GO:1902201">
    <property type="term" value="P:negative regulation of bacterial-type flagellum-dependent cell motility"/>
    <property type="evidence" value="ECO:0007669"/>
    <property type="project" value="TreeGrafter"/>
</dbReference>
<dbReference type="InterPro" id="IPR043128">
    <property type="entry name" value="Rev_trsase/Diguanyl_cyclase"/>
</dbReference>
<organism evidence="6 7">
    <name type="scientific">Marinobacter daqiaonensis</name>
    <dbReference type="NCBI Taxonomy" id="650891"/>
    <lineage>
        <taxon>Bacteria</taxon>
        <taxon>Pseudomonadati</taxon>
        <taxon>Pseudomonadota</taxon>
        <taxon>Gammaproteobacteria</taxon>
        <taxon>Pseudomonadales</taxon>
        <taxon>Marinobacteraceae</taxon>
        <taxon>Marinobacter</taxon>
    </lineage>
</organism>
<keyword evidence="7" id="KW-1185">Reference proteome</keyword>
<proteinExistence type="predicted"/>
<evidence type="ECO:0000256" key="1">
    <source>
        <dbReference type="ARBA" id="ARBA00001946"/>
    </source>
</evidence>
<evidence type="ECO:0000259" key="5">
    <source>
        <dbReference type="PROSITE" id="PS50887"/>
    </source>
</evidence>
<dbReference type="Pfam" id="PF05230">
    <property type="entry name" value="MASE2"/>
    <property type="match status" value="1"/>
</dbReference>
<keyword evidence="4" id="KW-1133">Transmembrane helix</keyword>
<feature type="transmembrane region" description="Helical" evidence="4">
    <location>
        <begin position="46"/>
        <end position="64"/>
    </location>
</feature>
<dbReference type="Proteomes" id="UP000198644">
    <property type="component" value="Unassembled WGS sequence"/>
</dbReference>
<comment type="cofactor">
    <cofactor evidence="1">
        <name>Mg(2+)</name>
        <dbReference type="ChEBI" id="CHEBI:18420"/>
    </cofactor>
</comment>
<dbReference type="PANTHER" id="PTHR45138">
    <property type="entry name" value="REGULATORY COMPONENTS OF SENSORY TRANSDUCTION SYSTEM"/>
    <property type="match status" value="1"/>
</dbReference>
<name>A0A1I6ID08_9GAMM</name>
<gene>
    <name evidence="6" type="ORF">SAMN05216203_2088</name>
</gene>
<dbReference type="PANTHER" id="PTHR45138:SF24">
    <property type="entry name" value="DIGUANYLATE CYCLASE DGCC-RELATED"/>
    <property type="match status" value="1"/>
</dbReference>
<dbReference type="EC" id="2.7.7.65" evidence="2"/>
<evidence type="ECO:0000256" key="2">
    <source>
        <dbReference type="ARBA" id="ARBA00012528"/>
    </source>
</evidence>
<evidence type="ECO:0000256" key="4">
    <source>
        <dbReference type="SAM" id="Phobius"/>
    </source>
</evidence>
<dbReference type="SMART" id="SM00267">
    <property type="entry name" value="GGDEF"/>
    <property type="match status" value="1"/>
</dbReference>
<dbReference type="PROSITE" id="PS50887">
    <property type="entry name" value="GGDEF"/>
    <property type="match status" value="1"/>
</dbReference>
<feature type="transmembrane region" description="Helical" evidence="4">
    <location>
        <begin position="85"/>
        <end position="108"/>
    </location>
</feature>
<evidence type="ECO:0000313" key="7">
    <source>
        <dbReference type="Proteomes" id="UP000198644"/>
    </source>
</evidence>
<dbReference type="InterPro" id="IPR029787">
    <property type="entry name" value="Nucleotide_cyclase"/>
</dbReference>
<keyword evidence="4" id="KW-0812">Transmembrane</keyword>
<dbReference type="STRING" id="650891.SAMN05216203_2088"/>
<dbReference type="EMBL" id="FOYW01000001">
    <property type="protein sequence ID" value="SFR64240.1"/>
    <property type="molecule type" value="Genomic_DNA"/>
</dbReference>
<reference evidence="6 7" key="1">
    <citation type="submission" date="2016-10" db="EMBL/GenBank/DDBJ databases">
        <authorList>
            <person name="de Groot N.N."/>
        </authorList>
    </citation>
    <scope>NUCLEOTIDE SEQUENCE [LARGE SCALE GENOMIC DNA]</scope>
    <source>
        <strain evidence="6 7">CGMCC 1.9167</strain>
    </source>
</reference>
<protein>
    <recommendedName>
        <fullName evidence="2">diguanylate cyclase</fullName>
        <ecNumber evidence="2">2.7.7.65</ecNumber>
    </recommendedName>
</protein>
<evidence type="ECO:0000256" key="3">
    <source>
        <dbReference type="SAM" id="Coils"/>
    </source>
</evidence>
<dbReference type="RefSeq" id="WP_092011837.1">
    <property type="nucleotide sequence ID" value="NZ_FOYW01000001.1"/>
</dbReference>
<dbReference type="OrthoDB" id="9812260at2"/>
<feature type="transmembrane region" description="Helical" evidence="4">
    <location>
        <begin position="150"/>
        <end position="171"/>
    </location>
</feature>
<dbReference type="CDD" id="cd01949">
    <property type="entry name" value="GGDEF"/>
    <property type="match status" value="1"/>
</dbReference>
<feature type="domain" description="GGDEF" evidence="5">
    <location>
        <begin position="239"/>
        <end position="371"/>
    </location>
</feature>
<dbReference type="FunFam" id="3.30.70.270:FF:000001">
    <property type="entry name" value="Diguanylate cyclase domain protein"/>
    <property type="match status" value="1"/>
</dbReference>
<dbReference type="NCBIfam" id="TIGR00254">
    <property type="entry name" value="GGDEF"/>
    <property type="match status" value="1"/>
</dbReference>
<evidence type="ECO:0000313" key="6">
    <source>
        <dbReference type="EMBL" id="SFR64240.1"/>
    </source>
</evidence>
<accession>A0A1I6ID08</accession>
<dbReference type="AlphaFoldDB" id="A0A1I6ID08"/>
<dbReference type="SUPFAM" id="SSF55073">
    <property type="entry name" value="Nucleotide cyclase"/>
    <property type="match status" value="1"/>
</dbReference>